<dbReference type="AlphaFoldDB" id="A0A2S6HFK2"/>
<evidence type="ECO:0000313" key="2">
    <source>
        <dbReference type="Proteomes" id="UP000240010"/>
    </source>
</evidence>
<evidence type="ECO:0000313" key="1">
    <source>
        <dbReference type="EMBL" id="PPK76216.1"/>
    </source>
</evidence>
<comment type="caution">
    <text evidence="1">The sequence shown here is derived from an EMBL/GenBank/DDBJ whole genome shotgun (WGS) entry which is preliminary data.</text>
</comment>
<dbReference type="Proteomes" id="UP000240010">
    <property type="component" value="Unassembled WGS sequence"/>
</dbReference>
<reference evidence="1 2" key="1">
    <citation type="submission" date="2018-02" db="EMBL/GenBank/DDBJ databases">
        <title>Subsurface microbial communities from deep shales in Ohio and West Virginia, USA.</title>
        <authorList>
            <person name="Wrighton K."/>
        </authorList>
    </citation>
    <scope>NUCLEOTIDE SEQUENCE [LARGE SCALE GENOMIC DNA]</scope>
    <source>
        <strain evidence="1 2">OWC-DMM</strain>
    </source>
</reference>
<dbReference type="EMBL" id="PTIZ01000004">
    <property type="protein sequence ID" value="PPK76216.1"/>
    <property type="molecule type" value="Genomic_DNA"/>
</dbReference>
<sequence>MTFLHSGYNSKINLSAKDMLEISQEISRNFTPCFSSWMPELVEKIRLSPKELLDIGEEIGRDFAPKASCNTPEVTLLPVDPGHLYAYWNLGSSREITTPDNERKDRLTLRIYSQPDEQSAAVETISWFDVAIDSPKTQQQVSLPSPVDDTAYSAAIGKCCADDSFIAFAHSNIIHAPHGATAWAQDHQNSTYCLSKNASGQGISK</sequence>
<accession>A0A2S6HFK2</accession>
<dbReference type="InterPro" id="IPR032585">
    <property type="entry name" value="DUF4912"/>
</dbReference>
<gene>
    <name evidence="1" type="ORF">B0F87_104308</name>
</gene>
<protein>
    <submittedName>
        <fullName evidence="1">Uncharacterized protein DUF4912</fullName>
    </submittedName>
</protein>
<organism evidence="1 2">
    <name type="scientific">Methylobacter tundripaludum</name>
    <dbReference type="NCBI Taxonomy" id="173365"/>
    <lineage>
        <taxon>Bacteria</taxon>
        <taxon>Pseudomonadati</taxon>
        <taxon>Pseudomonadota</taxon>
        <taxon>Gammaproteobacteria</taxon>
        <taxon>Methylococcales</taxon>
        <taxon>Methylococcaceae</taxon>
        <taxon>Methylobacter</taxon>
    </lineage>
</organism>
<name>A0A2S6HFK2_9GAMM</name>
<dbReference type="Pfam" id="PF16258">
    <property type="entry name" value="DUF4912"/>
    <property type="match status" value="1"/>
</dbReference>
<proteinExistence type="predicted"/>